<feature type="transmembrane region" description="Helical" evidence="7">
    <location>
        <begin position="266"/>
        <end position="285"/>
    </location>
</feature>
<evidence type="ECO:0000256" key="6">
    <source>
        <dbReference type="ARBA" id="ARBA00023136"/>
    </source>
</evidence>
<dbReference type="EMBL" id="CP025746">
    <property type="protein sequence ID" value="QAA33079.1"/>
    <property type="molecule type" value="Genomic_DNA"/>
</dbReference>
<dbReference type="SUPFAM" id="SSF161098">
    <property type="entry name" value="MetI-like"/>
    <property type="match status" value="1"/>
</dbReference>
<dbReference type="OrthoDB" id="157184at2"/>
<protein>
    <submittedName>
        <fullName evidence="9">ABC transporter permease</fullName>
    </submittedName>
</protein>
<dbReference type="CDD" id="cd06261">
    <property type="entry name" value="TM_PBP2"/>
    <property type="match status" value="1"/>
</dbReference>
<reference evidence="9 10" key="1">
    <citation type="submission" date="2018-01" db="EMBL/GenBank/DDBJ databases">
        <title>Genome Sequencing and Assembly of Anaerobacter polyendosporus strain CT4.</title>
        <authorList>
            <person name="Tachaapaikoon C."/>
            <person name="Sutheeworapong S."/>
            <person name="Jenjaroenpun P."/>
            <person name="Wongsurawat T."/>
            <person name="Nookeaw I."/>
            <person name="Cheawchanlertfa P."/>
            <person name="Kosugi A."/>
            <person name="Cheevadhanarak S."/>
            <person name="Ratanakhanokchai K."/>
        </authorList>
    </citation>
    <scope>NUCLEOTIDE SEQUENCE [LARGE SCALE GENOMIC DNA]</scope>
    <source>
        <strain evidence="9 10">CT4</strain>
    </source>
</reference>
<keyword evidence="4 7" id="KW-0812">Transmembrane</keyword>
<comment type="similarity">
    <text evidence="7">Belongs to the binding-protein-dependent transport system permease family.</text>
</comment>
<accession>A0A3R5UGB4</accession>
<dbReference type="Pfam" id="PF00528">
    <property type="entry name" value="BPD_transp_1"/>
    <property type="match status" value="1"/>
</dbReference>
<feature type="transmembrane region" description="Helical" evidence="7">
    <location>
        <begin position="111"/>
        <end position="131"/>
    </location>
</feature>
<feature type="domain" description="ABC transmembrane type-1" evidence="8">
    <location>
        <begin position="76"/>
        <end position="279"/>
    </location>
</feature>
<dbReference type="GO" id="GO:0055085">
    <property type="term" value="P:transmembrane transport"/>
    <property type="evidence" value="ECO:0007669"/>
    <property type="project" value="InterPro"/>
</dbReference>
<keyword evidence="2 7" id="KW-0813">Transport</keyword>
<dbReference type="GO" id="GO:0005886">
    <property type="term" value="C:plasma membrane"/>
    <property type="evidence" value="ECO:0007669"/>
    <property type="project" value="UniProtKB-SubCell"/>
</dbReference>
<proteinExistence type="inferred from homology"/>
<evidence type="ECO:0000256" key="7">
    <source>
        <dbReference type="RuleBase" id="RU363032"/>
    </source>
</evidence>
<dbReference type="PANTHER" id="PTHR43744">
    <property type="entry name" value="ABC TRANSPORTER PERMEASE PROTEIN MG189-RELATED-RELATED"/>
    <property type="match status" value="1"/>
</dbReference>
<name>A0A3R5UGB4_9CLOT</name>
<evidence type="ECO:0000256" key="4">
    <source>
        <dbReference type="ARBA" id="ARBA00022692"/>
    </source>
</evidence>
<dbReference type="PROSITE" id="PS50928">
    <property type="entry name" value="ABC_TM1"/>
    <property type="match status" value="1"/>
</dbReference>
<feature type="transmembrane region" description="Helical" evidence="7">
    <location>
        <begin position="12"/>
        <end position="36"/>
    </location>
</feature>
<feature type="transmembrane region" description="Helical" evidence="7">
    <location>
        <begin position="75"/>
        <end position="99"/>
    </location>
</feature>
<feature type="transmembrane region" description="Helical" evidence="7">
    <location>
        <begin position="143"/>
        <end position="163"/>
    </location>
</feature>
<gene>
    <name evidence="9" type="ORF">C1I91_16340</name>
</gene>
<comment type="subcellular location">
    <subcellularLocation>
        <location evidence="1 7">Cell membrane</location>
        <topology evidence="1 7">Multi-pass membrane protein</topology>
    </subcellularLocation>
</comment>
<keyword evidence="10" id="KW-1185">Reference proteome</keyword>
<keyword evidence="5 7" id="KW-1133">Transmembrane helix</keyword>
<dbReference type="InterPro" id="IPR035906">
    <property type="entry name" value="MetI-like_sf"/>
</dbReference>
<evidence type="ECO:0000259" key="8">
    <source>
        <dbReference type="PROSITE" id="PS50928"/>
    </source>
</evidence>
<dbReference type="Gene3D" id="1.10.3720.10">
    <property type="entry name" value="MetI-like"/>
    <property type="match status" value="1"/>
</dbReference>
<dbReference type="PANTHER" id="PTHR43744:SF9">
    <property type="entry name" value="POLYGALACTURONAN_RHAMNOGALACTURONAN TRANSPORT SYSTEM PERMEASE PROTEIN YTCP"/>
    <property type="match status" value="1"/>
</dbReference>
<dbReference type="RefSeq" id="WP_128213809.1">
    <property type="nucleotide sequence ID" value="NZ_CP025746.1"/>
</dbReference>
<organism evidence="9 10">
    <name type="scientific">Clostridium manihotivorum</name>
    <dbReference type="NCBI Taxonomy" id="2320868"/>
    <lineage>
        <taxon>Bacteria</taxon>
        <taxon>Bacillati</taxon>
        <taxon>Bacillota</taxon>
        <taxon>Clostridia</taxon>
        <taxon>Eubacteriales</taxon>
        <taxon>Clostridiaceae</taxon>
        <taxon>Clostridium</taxon>
    </lineage>
</organism>
<evidence type="ECO:0000313" key="9">
    <source>
        <dbReference type="EMBL" id="QAA33079.1"/>
    </source>
</evidence>
<evidence type="ECO:0000256" key="1">
    <source>
        <dbReference type="ARBA" id="ARBA00004651"/>
    </source>
</evidence>
<dbReference type="AlphaFoldDB" id="A0A3R5UGB4"/>
<dbReference type="InterPro" id="IPR000515">
    <property type="entry name" value="MetI-like"/>
</dbReference>
<keyword evidence="3" id="KW-1003">Cell membrane</keyword>
<evidence type="ECO:0000256" key="5">
    <source>
        <dbReference type="ARBA" id="ARBA00022989"/>
    </source>
</evidence>
<evidence type="ECO:0000313" key="10">
    <source>
        <dbReference type="Proteomes" id="UP000286268"/>
    </source>
</evidence>
<dbReference type="Proteomes" id="UP000286268">
    <property type="component" value="Chromosome"/>
</dbReference>
<sequence length="300" mass="33791">MKKKKGNVSDKIFNIVIYSFFILFTILCVFPFYYLFINTISDNSLSAKGLVNFIPKGIHFTNYLDVLKLKGLGQAAFISLARTVIGTSLTVIASGFLGFIFTKKEMWGRKFWYRFVIITMYFNAGIMPWYITMMNLKLTNNFLAYILPSIISPFNIILVKTFVESIPESLQEAAEIDGAGVLTIFAKIIMPLIKPILATITIFSAVGQWNSFTDTLFLVTDQKLFTLQFVLYKYINEANSLAALIKNSQSGIAVANLANMQTATSIRMTVSMIVVLPILFVYPYFQRYFVKGVMIGAVKG</sequence>
<keyword evidence="6 7" id="KW-0472">Membrane</keyword>
<dbReference type="KEGG" id="cmah:C1I91_16340"/>
<evidence type="ECO:0000256" key="2">
    <source>
        <dbReference type="ARBA" id="ARBA00022448"/>
    </source>
</evidence>
<feature type="transmembrane region" description="Helical" evidence="7">
    <location>
        <begin position="184"/>
        <end position="206"/>
    </location>
</feature>
<evidence type="ECO:0000256" key="3">
    <source>
        <dbReference type="ARBA" id="ARBA00022475"/>
    </source>
</evidence>